<dbReference type="Pfam" id="PF07992">
    <property type="entry name" value="Pyr_redox_2"/>
    <property type="match status" value="1"/>
</dbReference>
<dbReference type="PROSITE" id="PS51379">
    <property type="entry name" value="4FE4S_FER_2"/>
    <property type="match status" value="1"/>
</dbReference>
<evidence type="ECO:0000256" key="1">
    <source>
        <dbReference type="ARBA" id="ARBA00022605"/>
    </source>
</evidence>
<sequence length="491" mass="53407">MGKVTGFLEYGRLEEGYAPVEARVKHYKEFVIGLTADQAQVQGARCMDCGTPFCNSGCPVNNIIPDFNDLVYRNDWHNAITVLHTTNNFPEFTGRICPAPCEAACVLNVNDDAVGIKSIEHAIADRAWAEGWVQPQPPKVLTGKKVAVVGSGPAGLAAAQQLARAGHEVTVFEKNDRAGGLLRYGIPDFKMEKSHIDRRVEQMKAEGVKFRLGVLVAGDKGMGDASKVTNWAKQTVSPEQLKAEFDAVLLTGGAEQSRDLPVPGRDLDGVHFAMEFLPQQNKVNAGDKVKNQLRADGKHVIVIGGGDTGSDCVGTSNRHGAASVTQFELLPQPPEQEDRPLTWPYWPIKLRTSSSHEEGCQREFAIATKEFIGEKGKVTGLKTVRLEWQGGKMTEVPGSEQTLKADLVLLAMGFVSPVSPVLDAFGIDKDNRGNARASVDERDGYKTNVEKVFAAGDMRRGQSLVVWAIREGRQAARAVDQFLMGSSTLPR</sequence>
<dbReference type="InterPro" id="IPR006005">
    <property type="entry name" value="Glut_synth_ssu1"/>
</dbReference>
<dbReference type="EMBL" id="CP097636">
    <property type="protein sequence ID" value="URI10660.1"/>
    <property type="molecule type" value="Genomic_DNA"/>
</dbReference>
<dbReference type="SUPFAM" id="SSF46548">
    <property type="entry name" value="alpha-helical ferredoxin"/>
    <property type="match status" value="1"/>
</dbReference>
<dbReference type="SUPFAM" id="SSF51971">
    <property type="entry name" value="Nucleotide-binding domain"/>
    <property type="match status" value="2"/>
</dbReference>
<evidence type="ECO:0000256" key="3">
    <source>
        <dbReference type="ARBA" id="ARBA00023164"/>
    </source>
</evidence>
<evidence type="ECO:0000313" key="6">
    <source>
        <dbReference type="EMBL" id="URI10660.1"/>
    </source>
</evidence>
<dbReference type="RefSeq" id="WP_250198865.1">
    <property type="nucleotide sequence ID" value="NZ_CP097636.1"/>
</dbReference>
<gene>
    <name evidence="6" type="ORF">MW290_16855</name>
</gene>
<dbReference type="Gene3D" id="3.40.50.720">
    <property type="entry name" value="NAD(P)-binding Rossmann-like Domain"/>
    <property type="match status" value="1"/>
</dbReference>
<organism evidence="6 7">
    <name type="scientific">Aquincola tertiaricarbonis</name>
    <dbReference type="NCBI Taxonomy" id="391953"/>
    <lineage>
        <taxon>Bacteria</taxon>
        <taxon>Pseudomonadati</taxon>
        <taxon>Pseudomonadota</taxon>
        <taxon>Betaproteobacteria</taxon>
        <taxon>Burkholderiales</taxon>
        <taxon>Sphaerotilaceae</taxon>
        <taxon>Aquincola</taxon>
    </lineage>
</organism>
<dbReference type="InterPro" id="IPR023753">
    <property type="entry name" value="FAD/NAD-binding_dom"/>
</dbReference>
<keyword evidence="1" id="KW-0028">Amino-acid biosynthesis</keyword>
<keyword evidence="7" id="KW-1185">Reference proteome</keyword>
<dbReference type="Pfam" id="PF14691">
    <property type="entry name" value="Fer4_20"/>
    <property type="match status" value="1"/>
</dbReference>
<evidence type="ECO:0000256" key="2">
    <source>
        <dbReference type="ARBA" id="ARBA00023002"/>
    </source>
</evidence>
<reference evidence="6" key="1">
    <citation type="submission" date="2022-05" db="EMBL/GenBank/DDBJ databases">
        <title>An RpoN-dependent PEP-CTERM gene is involved in floc formation of an Aquincola tertiaricarbonis strain.</title>
        <authorList>
            <person name="Qiu D."/>
            <person name="Xia M."/>
        </authorList>
    </citation>
    <scope>NUCLEOTIDE SEQUENCE</scope>
    <source>
        <strain evidence="6">RN12</strain>
    </source>
</reference>
<dbReference type="InterPro" id="IPR036188">
    <property type="entry name" value="FAD/NAD-bd_sf"/>
</dbReference>
<comment type="pathway">
    <text evidence="4">Amino-acid biosynthesis.</text>
</comment>
<dbReference type="PRINTS" id="PR00419">
    <property type="entry name" value="ADXRDTASE"/>
</dbReference>
<dbReference type="Gene3D" id="1.10.1060.10">
    <property type="entry name" value="Alpha-helical ferredoxin"/>
    <property type="match status" value="1"/>
</dbReference>
<keyword evidence="3" id="KW-0314">Glutamate biosynthesis</keyword>
<accession>A0ABY4SDJ7</accession>
<evidence type="ECO:0000313" key="7">
    <source>
        <dbReference type="Proteomes" id="UP001056201"/>
    </source>
</evidence>
<dbReference type="PANTHER" id="PTHR43100:SF1">
    <property type="entry name" value="GLUTAMATE SYNTHASE [NADPH] SMALL CHAIN"/>
    <property type="match status" value="1"/>
</dbReference>
<dbReference type="NCBIfam" id="TIGR01317">
    <property type="entry name" value="GOGAT_sm_gam"/>
    <property type="match status" value="1"/>
</dbReference>
<protein>
    <submittedName>
        <fullName evidence="6">Glutamate synthase subunit beta</fullName>
    </submittedName>
</protein>
<evidence type="ECO:0000259" key="5">
    <source>
        <dbReference type="PROSITE" id="PS51379"/>
    </source>
</evidence>
<dbReference type="InterPro" id="IPR051394">
    <property type="entry name" value="Glutamate_Synthase"/>
</dbReference>
<evidence type="ECO:0000256" key="4">
    <source>
        <dbReference type="ARBA" id="ARBA00029440"/>
    </source>
</evidence>
<dbReference type="InterPro" id="IPR028261">
    <property type="entry name" value="DPD_II"/>
</dbReference>
<dbReference type="PANTHER" id="PTHR43100">
    <property type="entry name" value="GLUTAMATE SYNTHASE [NADPH] SMALL CHAIN"/>
    <property type="match status" value="1"/>
</dbReference>
<dbReference type="Proteomes" id="UP001056201">
    <property type="component" value="Chromosome 2"/>
</dbReference>
<feature type="domain" description="4Fe-4S ferredoxin-type" evidence="5">
    <location>
        <begin position="37"/>
        <end position="68"/>
    </location>
</feature>
<name>A0ABY4SDJ7_AQUTE</name>
<proteinExistence type="predicted"/>
<keyword evidence="2" id="KW-0560">Oxidoreductase</keyword>
<dbReference type="Gene3D" id="3.50.50.60">
    <property type="entry name" value="FAD/NAD(P)-binding domain"/>
    <property type="match status" value="1"/>
</dbReference>
<dbReference type="InterPro" id="IPR017896">
    <property type="entry name" value="4Fe4S_Fe-S-bd"/>
</dbReference>
<dbReference type="InterPro" id="IPR009051">
    <property type="entry name" value="Helical_ferredxn"/>
</dbReference>